<protein>
    <submittedName>
        <fullName evidence="1">Uncharacterized protein</fullName>
    </submittedName>
</protein>
<organism evidence="1 2">
    <name type="scientific">Scortum barcoo</name>
    <name type="common">barcoo grunter</name>
    <dbReference type="NCBI Taxonomy" id="214431"/>
    <lineage>
        <taxon>Eukaryota</taxon>
        <taxon>Metazoa</taxon>
        <taxon>Chordata</taxon>
        <taxon>Craniata</taxon>
        <taxon>Vertebrata</taxon>
        <taxon>Euteleostomi</taxon>
        <taxon>Actinopterygii</taxon>
        <taxon>Neopterygii</taxon>
        <taxon>Teleostei</taxon>
        <taxon>Neoteleostei</taxon>
        <taxon>Acanthomorphata</taxon>
        <taxon>Eupercaria</taxon>
        <taxon>Centrarchiformes</taxon>
        <taxon>Terapontoidei</taxon>
        <taxon>Terapontidae</taxon>
        <taxon>Scortum</taxon>
    </lineage>
</organism>
<accession>A0ACB8VG83</accession>
<comment type="caution">
    <text evidence="1">The sequence shown here is derived from an EMBL/GenBank/DDBJ whole genome shotgun (WGS) entry which is preliminary data.</text>
</comment>
<sequence>SVVHPCVLTNKEPREAAPSLGKRPLNAMRSICDAVKQCHEVYENRMHLAYLVYTKTLKGDTWWYHGADCVEKFVHRFRRLAFRDTKFCFTDPDFQLKYIDSLSFLPMRLSAFPKALGFPDQSKGHFPHGFSSRERLNYVGPYPPSGDYGLERMSAPSWSGTETRVEECSKGSSKVLPSGR</sequence>
<gene>
    <name evidence="1" type="ORF">L3Q82_019112</name>
</gene>
<dbReference type="EMBL" id="CM041552">
    <property type="protein sequence ID" value="KAI3354611.1"/>
    <property type="molecule type" value="Genomic_DNA"/>
</dbReference>
<proteinExistence type="predicted"/>
<reference evidence="1" key="1">
    <citation type="submission" date="2022-04" db="EMBL/GenBank/DDBJ databases">
        <title>Jade perch genome.</title>
        <authorList>
            <person name="Chao B."/>
        </authorList>
    </citation>
    <scope>NUCLEOTIDE SEQUENCE</scope>
    <source>
        <strain evidence="1">CB-2022</strain>
    </source>
</reference>
<evidence type="ECO:0000313" key="2">
    <source>
        <dbReference type="Proteomes" id="UP000831701"/>
    </source>
</evidence>
<dbReference type="Proteomes" id="UP000831701">
    <property type="component" value="Chromosome 22"/>
</dbReference>
<feature type="non-terminal residue" evidence="1">
    <location>
        <position position="1"/>
    </location>
</feature>
<evidence type="ECO:0000313" key="1">
    <source>
        <dbReference type="EMBL" id="KAI3354611.1"/>
    </source>
</evidence>
<keyword evidence="2" id="KW-1185">Reference proteome</keyword>
<name>A0ACB8VG83_9TELE</name>